<dbReference type="PROSITE" id="PS50082">
    <property type="entry name" value="WD_REPEATS_2"/>
    <property type="match status" value="1"/>
</dbReference>
<dbReference type="Proteomes" id="UP000320475">
    <property type="component" value="Unassembled WGS sequence"/>
</dbReference>
<feature type="repeat" description="WD" evidence="3">
    <location>
        <begin position="173"/>
        <end position="214"/>
    </location>
</feature>
<dbReference type="Pfam" id="PF00400">
    <property type="entry name" value="WD40"/>
    <property type="match status" value="1"/>
</dbReference>
<accession>A0A507CEX7</accession>
<gene>
    <name evidence="5" type="ORF">SeLEV6574_g06808</name>
</gene>
<sequence>MMPGRTERGYEPLHCHQVVVTYLSAQFVAWRMNLIAFSRNDPTVFFVAELDTICCFRIGHEHHHPFRRLGAPPDGAADIARRIPINSILVASLGSAEVLVSVDKAAQVRVWRTSALDKTPISLTVDESAWGIATHAKRHLLAVSTNAHTITVFDMAECGRSLGTDGRTSKLLLKGHANNIPSICFSPCGKSLVSASIDQTCKIWDLKTGNIIYSRAITREWAWTCRFVSLLSFKSISSTRAPQKSVPFTPHVPFPTLSRNIRRSRRSGLNINADSSSSVENDDHAEDFGDLEETDDQHRNAVWIEASRQEAATYGVESGQPFHDEDVSTEAPEPADMNVTHFTAVEEALFENSASDEDGLDGLSDDTEARDTDANLPVLSTCCTVDAKTDAILFTSQNHLVLLSVDELAEIARHSSLISENLFGAFRLLPYMEDFNRCCFSEWVEELSCGFIASQSGMVAVVVGLRVHDKRTSQIHTRLHVERYLNPSSHPLAGMSVSRLVVKNEPHLSRFLLYMVYLDGKLAVYEFRKSSFAFDIDQVLV</sequence>
<evidence type="ECO:0000256" key="3">
    <source>
        <dbReference type="PROSITE-ProRule" id="PRU00221"/>
    </source>
</evidence>
<dbReference type="InterPro" id="IPR001680">
    <property type="entry name" value="WD40_rpt"/>
</dbReference>
<evidence type="ECO:0000256" key="1">
    <source>
        <dbReference type="ARBA" id="ARBA00022574"/>
    </source>
</evidence>
<dbReference type="InterPro" id="IPR015943">
    <property type="entry name" value="WD40/YVTN_repeat-like_dom_sf"/>
</dbReference>
<dbReference type="OrthoDB" id="5591786at2759"/>
<dbReference type="PROSITE" id="PS00678">
    <property type="entry name" value="WD_REPEATS_1"/>
    <property type="match status" value="1"/>
</dbReference>
<name>A0A507CEX7_9FUNG</name>
<dbReference type="SMART" id="SM00320">
    <property type="entry name" value="WD40"/>
    <property type="match status" value="3"/>
</dbReference>
<evidence type="ECO:0000313" key="6">
    <source>
        <dbReference type="Proteomes" id="UP000320475"/>
    </source>
</evidence>
<keyword evidence="1 3" id="KW-0853">WD repeat</keyword>
<keyword evidence="2" id="KW-0677">Repeat</keyword>
<dbReference type="GO" id="GO:0034388">
    <property type="term" value="C:Pwp2p-containing subcomplex of 90S preribosome"/>
    <property type="evidence" value="ECO:0007669"/>
    <property type="project" value="TreeGrafter"/>
</dbReference>
<evidence type="ECO:0000256" key="4">
    <source>
        <dbReference type="SAM" id="MobiDB-lite"/>
    </source>
</evidence>
<dbReference type="EMBL" id="QEAM01000416">
    <property type="protein sequence ID" value="TPX40070.1"/>
    <property type="molecule type" value="Genomic_DNA"/>
</dbReference>
<organism evidence="5 6">
    <name type="scientific">Synchytrium endobioticum</name>
    <dbReference type="NCBI Taxonomy" id="286115"/>
    <lineage>
        <taxon>Eukaryota</taxon>
        <taxon>Fungi</taxon>
        <taxon>Fungi incertae sedis</taxon>
        <taxon>Chytridiomycota</taxon>
        <taxon>Chytridiomycota incertae sedis</taxon>
        <taxon>Chytridiomycetes</taxon>
        <taxon>Synchytriales</taxon>
        <taxon>Synchytriaceae</taxon>
        <taxon>Synchytrium</taxon>
    </lineage>
</organism>
<dbReference type="PROSITE" id="PS50294">
    <property type="entry name" value="WD_REPEATS_REGION"/>
    <property type="match status" value="1"/>
</dbReference>
<dbReference type="SUPFAM" id="SSF117289">
    <property type="entry name" value="Nucleoporin domain"/>
    <property type="match status" value="1"/>
</dbReference>
<dbReference type="GO" id="GO:0006364">
    <property type="term" value="P:rRNA processing"/>
    <property type="evidence" value="ECO:0007669"/>
    <property type="project" value="TreeGrafter"/>
</dbReference>
<reference evidence="5 6" key="1">
    <citation type="journal article" date="2019" name="Sci. Rep.">
        <title>Comparative genomics of chytrid fungi reveal insights into the obligate biotrophic and pathogenic lifestyle of Synchytrium endobioticum.</title>
        <authorList>
            <person name="van de Vossenberg B.T.L.H."/>
            <person name="Warris S."/>
            <person name="Nguyen H.D.T."/>
            <person name="van Gent-Pelzer M.P.E."/>
            <person name="Joly D.L."/>
            <person name="van de Geest H.C."/>
            <person name="Bonants P.J.M."/>
            <person name="Smith D.S."/>
            <person name="Levesque C.A."/>
            <person name="van der Lee T.A.J."/>
        </authorList>
    </citation>
    <scope>NUCLEOTIDE SEQUENCE [LARGE SCALE GENOMIC DNA]</scope>
    <source>
        <strain evidence="5 6">LEV6574</strain>
    </source>
</reference>
<feature type="compositionally biased region" description="Polar residues" evidence="4">
    <location>
        <begin position="269"/>
        <end position="279"/>
    </location>
</feature>
<evidence type="ECO:0000256" key="2">
    <source>
        <dbReference type="ARBA" id="ARBA00022737"/>
    </source>
</evidence>
<dbReference type="PANTHER" id="PTHR22840:SF12">
    <property type="entry name" value="WD REPEAT-CONTAINING PROTEIN 36"/>
    <property type="match status" value="1"/>
</dbReference>
<dbReference type="PANTHER" id="PTHR22840">
    <property type="entry name" value="WD REPEAT-CONTAINING PROTEIN 36"/>
    <property type="match status" value="1"/>
</dbReference>
<dbReference type="VEuPathDB" id="FungiDB:SeMB42_g07794"/>
<feature type="compositionally biased region" description="Acidic residues" evidence="4">
    <location>
        <begin position="283"/>
        <end position="294"/>
    </location>
</feature>
<dbReference type="InterPro" id="IPR019775">
    <property type="entry name" value="WD40_repeat_CS"/>
</dbReference>
<dbReference type="GO" id="GO:0032040">
    <property type="term" value="C:small-subunit processome"/>
    <property type="evidence" value="ECO:0007669"/>
    <property type="project" value="TreeGrafter"/>
</dbReference>
<dbReference type="AlphaFoldDB" id="A0A507CEX7"/>
<protein>
    <submittedName>
        <fullName evidence="5">Uncharacterized protein</fullName>
    </submittedName>
</protein>
<evidence type="ECO:0000313" key="5">
    <source>
        <dbReference type="EMBL" id="TPX40070.1"/>
    </source>
</evidence>
<feature type="region of interest" description="Disordered" evidence="4">
    <location>
        <begin position="269"/>
        <end position="294"/>
    </location>
</feature>
<comment type="caution">
    <text evidence="5">The sequence shown here is derived from an EMBL/GenBank/DDBJ whole genome shotgun (WGS) entry which is preliminary data.</text>
</comment>
<dbReference type="Gene3D" id="2.130.10.10">
    <property type="entry name" value="YVTN repeat-like/Quinoprotein amine dehydrogenase"/>
    <property type="match status" value="1"/>
</dbReference>
<proteinExistence type="predicted"/>